<proteinExistence type="predicted"/>
<keyword evidence="3" id="KW-1185">Reference proteome</keyword>
<dbReference type="AlphaFoldDB" id="A0A8T0GZ49"/>
<keyword evidence="1" id="KW-1133">Transmembrane helix</keyword>
<organism evidence="2 3">
    <name type="scientific">Ceratodon purpureus</name>
    <name type="common">Fire moss</name>
    <name type="synonym">Dicranum purpureum</name>
    <dbReference type="NCBI Taxonomy" id="3225"/>
    <lineage>
        <taxon>Eukaryota</taxon>
        <taxon>Viridiplantae</taxon>
        <taxon>Streptophyta</taxon>
        <taxon>Embryophyta</taxon>
        <taxon>Bryophyta</taxon>
        <taxon>Bryophytina</taxon>
        <taxon>Bryopsida</taxon>
        <taxon>Dicranidae</taxon>
        <taxon>Pseudoditrichales</taxon>
        <taxon>Ditrichaceae</taxon>
        <taxon>Ceratodon</taxon>
    </lineage>
</organism>
<dbReference type="EMBL" id="CM026430">
    <property type="protein sequence ID" value="KAG0563038.1"/>
    <property type="molecule type" value="Genomic_DNA"/>
</dbReference>
<evidence type="ECO:0000313" key="2">
    <source>
        <dbReference type="EMBL" id="KAG0563038.1"/>
    </source>
</evidence>
<name>A0A8T0GZ49_CERPU</name>
<evidence type="ECO:0000256" key="1">
    <source>
        <dbReference type="SAM" id="Phobius"/>
    </source>
</evidence>
<keyword evidence="1" id="KW-0812">Transmembrane</keyword>
<gene>
    <name evidence="2" type="ORF">KC19_9G192100</name>
</gene>
<dbReference type="Proteomes" id="UP000822688">
    <property type="component" value="Chromosome 9"/>
</dbReference>
<keyword evidence="1" id="KW-0472">Membrane</keyword>
<accession>A0A8T0GZ49</accession>
<protein>
    <submittedName>
        <fullName evidence="2">Uncharacterized protein</fullName>
    </submittedName>
</protein>
<reference evidence="2" key="1">
    <citation type="submission" date="2020-06" db="EMBL/GenBank/DDBJ databases">
        <title>WGS assembly of Ceratodon purpureus strain R40.</title>
        <authorList>
            <person name="Carey S.B."/>
            <person name="Jenkins J."/>
            <person name="Shu S."/>
            <person name="Lovell J.T."/>
            <person name="Sreedasyam A."/>
            <person name="Maumus F."/>
            <person name="Tiley G.P."/>
            <person name="Fernandez-Pozo N."/>
            <person name="Barry K."/>
            <person name="Chen C."/>
            <person name="Wang M."/>
            <person name="Lipzen A."/>
            <person name="Daum C."/>
            <person name="Saski C.A."/>
            <person name="Payton A.C."/>
            <person name="Mcbreen J.C."/>
            <person name="Conrad R.E."/>
            <person name="Kollar L.M."/>
            <person name="Olsson S."/>
            <person name="Huttunen S."/>
            <person name="Landis J.B."/>
            <person name="Wickett N.J."/>
            <person name="Johnson M.G."/>
            <person name="Rensing S.A."/>
            <person name="Grimwood J."/>
            <person name="Schmutz J."/>
            <person name="Mcdaniel S.F."/>
        </authorList>
    </citation>
    <scope>NUCLEOTIDE SEQUENCE</scope>
    <source>
        <strain evidence="2">R40</strain>
    </source>
</reference>
<feature type="transmembrane region" description="Helical" evidence="1">
    <location>
        <begin position="35"/>
        <end position="55"/>
    </location>
</feature>
<evidence type="ECO:0000313" key="3">
    <source>
        <dbReference type="Proteomes" id="UP000822688"/>
    </source>
</evidence>
<comment type="caution">
    <text evidence="2">The sequence shown here is derived from an EMBL/GenBank/DDBJ whole genome shotgun (WGS) entry which is preliminary data.</text>
</comment>
<sequence length="110" mass="12631">MNRAILACLCIESAPEKTIFRRINLCLFEDLFRRLFWFVCARAAASIMACLGTLVQIDAYDWYSKTGEEASLSICRVQYQGRAGTFASFNSLRNTVFRTFDSHSRKSIRI</sequence>